<feature type="transmembrane region" description="Helical" evidence="11">
    <location>
        <begin position="121"/>
        <end position="146"/>
    </location>
</feature>
<dbReference type="SUPFAM" id="SSF50156">
    <property type="entry name" value="PDZ domain-like"/>
    <property type="match status" value="1"/>
</dbReference>
<dbReference type="OrthoDB" id="9782003at2"/>
<dbReference type="STRING" id="1713.GCA_000718325_01040"/>
<evidence type="ECO:0000256" key="1">
    <source>
        <dbReference type="ARBA" id="ARBA00001947"/>
    </source>
</evidence>
<evidence type="ECO:0000256" key="8">
    <source>
        <dbReference type="ARBA" id="ARBA00022989"/>
    </source>
</evidence>
<sequence>MTAVIGILVVLVGILVSIALHEVGHMVPAKRFGVRVSHYFVGFGPTLWSRTRGETEYGLKAIPLGGYVRLVGMYPPAPAGKKQSNGFFGRMVQDAREMSAEEILPGQEPRAFYNLSVPKKVVVMFGGPFMNLVIAFVLMTVVLVGIGSPQATTTVATVPACVTPASAPADYECTASDPATPAAEAGIEPGDTVVSFDGEPVTSWDSLVGKITGAAGQTVPVVVERAGEQVTLEITPTEVDRPVVGDDGQYVTDDDGELVLKPAGYVGIAPTQERVSEPLSAVPEAIWAQVSGTAEVIVALPAKLVDVVQSTFGGEERDPASVMGPVGVGRIAVDVVGADQVDVVDRVAVMLSLLASLNIALFAFNLIPLPPLDGGHIAGALYEGAKRQVAKVRGRPRPAHADVAKLVPLGLAMWVVLLGMGVLLIYADIVNPIRLT</sequence>
<dbReference type="PANTHER" id="PTHR42837">
    <property type="entry name" value="REGULATOR OF SIGMA-E PROTEASE RSEP"/>
    <property type="match status" value="1"/>
</dbReference>
<dbReference type="RefSeq" id="WP_030150595.1">
    <property type="nucleotide sequence ID" value="NZ_JOFV01000004.1"/>
</dbReference>
<keyword evidence="10 11" id="KW-0472">Membrane</keyword>
<dbReference type="Pfam" id="PF02163">
    <property type="entry name" value="Peptidase_M50"/>
    <property type="match status" value="1"/>
</dbReference>
<dbReference type="InterPro" id="IPR041489">
    <property type="entry name" value="PDZ_6"/>
</dbReference>
<dbReference type="InterPro" id="IPR001478">
    <property type="entry name" value="PDZ"/>
</dbReference>
<dbReference type="CDD" id="cd06163">
    <property type="entry name" value="S2P-M50_PDZ_RseP-like"/>
    <property type="match status" value="1"/>
</dbReference>
<protein>
    <submittedName>
        <fullName evidence="14">RIP metalloprotease</fullName>
    </submittedName>
</protein>
<evidence type="ECO:0000259" key="12">
    <source>
        <dbReference type="PROSITE" id="PS50106"/>
    </source>
</evidence>
<evidence type="ECO:0000256" key="9">
    <source>
        <dbReference type="ARBA" id="ARBA00023049"/>
    </source>
</evidence>
<keyword evidence="16" id="KW-1185">Reference proteome</keyword>
<keyword evidence="7" id="KW-0862">Zinc</keyword>
<dbReference type="GO" id="GO:0006508">
    <property type="term" value="P:proteolysis"/>
    <property type="evidence" value="ECO:0007669"/>
    <property type="project" value="UniProtKB-KW"/>
</dbReference>
<keyword evidence="8 11" id="KW-1133">Transmembrane helix</keyword>
<dbReference type="Proteomes" id="UP000289805">
    <property type="component" value="Unassembled WGS sequence"/>
</dbReference>
<dbReference type="EMBL" id="SDJR01000001">
    <property type="protein sequence ID" value="RXR27882.1"/>
    <property type="molecule type" value="Genomic_DNA"/>
</dbReference>
<evidence type="ECO:0000313" key="13">
    <source>
        <dbReference type="EMBL" id="RXR27882.1"/>
    </source>
</evidence>
<dbReference type="Proteomes" id="UP000290517">
    <property type="component" value="Unassembled WGS sequence"/>
</dbReference>
<evidence type="ECO:0000313" key="16">
    <source>
        <dbReference type="Proteomes" id="UP000290517"/>
    </source>
</evidence>
<keyword evidence="6" id="KW-0378">Hydrolase</keyword>
<keyword evidence="9 14" id="KW-0482">Metalloprotease</keyword>
<evidence type="ECO:0000256" key="11">
    <source>
        <dbReference type="SAM" id="Phobius"/>
    </source>
</evidence>
<evidence type="ECO:0000256" key="3">
    <source>
        <dbReference type="ARBA" id="ARBA00007931"/>
    </source>
</evidence>
<evidence type="ECO:0000313" key="15">
    <source>
        <dbReference type="Proteomes" id="UP000289805"/>
    </source>
</evidence>
<dbReference type="Gene3D" id="2.30.42.10">
    <property type="match status" value="1"/>
</dbReference>
<dbReference type="InterPro" id="IPR008915">
    <property type="entry name" value="Peptidase_M50"/>
</dbReference>
<dbReference type="PANTHER" id="PTHR42837:SF2">
    <property type="entry name" value="MEMBRANE METALLOPROTEASE ARASP2, CHLOROPLASTIC-RELATED"/>
    <property type="match status" value="1"/>
</dbReference>
<dbReference type="PROSITE" id="PS50106">
    <property type="entry name" value="PDZ"/>
    <property type="match status" value="1"/>
</dbReference>
<comment type="subcellular location">
    <subcellularLocation>
        <location evidence="2">Membrane</location>
        <topology evidence="2">Multi-pass membrane protein</topology>
    </subcellularLocation>
</comment>
<evidence type="ECO:0000256" key="10">
    <source>
        <dbReference type="ARBA" id="ARBA00023136"/>
    </source>
</evidence>
<dbReference type="EMBL" id="SDJQ01000007">
    <property type="protein sequence ID" value="RXR35680.1"/>
    <property type="molecule type" value="Genomic_DNA"/>
</dbReference>
<dbReference type="InterPro" id="IPR004387">
    <property type="entry name" value="Pept_M50_Zn"/>
</dbReference>
<reference evidence="15 16" key="1">
    <citation type="submission" date="2019-01" db="EMBL/GenBank/DDBJ databases">
        <title>Oerskovia turbata Genome sequencing and assembly.</title>
        <authorList>
            <person name="Dou T."/>
        </authorList>
    </citation>
    <scope>NUCLEOTIDE SEQUENCE [LARGE SCALE GENOMIC DNA]</scope>
    <source>
        <strain evidence="14 15">JCM12123</strain>
        <strain evidence="13 16">JCM3160</strain>
    </source>
</reference>
<evidence type="ECO:0000256" key="5">
    <source>
        <dbReference type="ARBA" id="ARBA00022692"/>
    </source>
</evidence>
<dbReference type="GO" id="GO:0016020">
    <property type="term" value="C:membrane"/>
    <property type="evidence" value="ECO:0007669"/>
    <property type="project" value="UniProtKB-SubCell"/>
</dbReference>
<keyword evidence="5 11" id="KW-0812">Transmembrane</keyword>
<accession>A0A4Q1L0Q8</accession>
<keyword evidence="4 14" id="KW-0645">Protease</keyword>
<name>A0A4Q1L0Q8_9CELL</name>
<comment type="caution">
    <text evidence="14">The sequence shown here is derived from an EMBL/GenBank/DDBJ whole genome shotgun (WGS) entry which is preliminary data.</text>
</comment>
<comment type="cofactor">
    <cofactor evidence="1">
        <name>Zn(2+)</name>
        <dbReference type="ChEBI" id="CHEBI:29105"/>
    </cofactor>
</comment>
<dbReference type="Pfam" id="PF17820">
    <property type="entry name" value="PDZ_6"/>
    <property type="match status" value="1"/>
</dbReference>
<feature type="domain" description="PDZ" evidence="12">
    <location>
        <begin position="178"/>
        <end position="238"/>
    </location>
</feature>
<gene>
    <name evidence="13" type="ORF">EQW73_00765</name>
    <name evidence="14" type="ORF">EQW78_04985</name>
</gene>
<dbReference type="InterPro" id="IPR036034">
    <property type="entry name" value="PDZ_sf"/>
</dbReference>
<feature type="transmembrane region" description="Helical" evidence="11">
    <location>
        <begin position="406"/>
        <end position="427"/>
    </location>
</feature>
<proteinExistence type="inferred from homology"/>
<organism evidence="14 15">
    <name type="scientific">Oerskovia turbata</name>
    <dbReference type="NCBI Taxonomy" id="1713"/>
    <lineage>
        <taxon>Bacteria</taxon>
        <taxon>Bacillati</taxon>
        <taxon>Actinomycetota</taxon>
        <taxon>Actinomycetes</taxon>
        <taxon>Micrococcales</taxon>
        <taxon>Cellulomonadaceae</taxon>
        <taxon>Oerskovia</taxon>
    </lineage>
</organism>
<dbReference type="CDD" id="cd23081">
    <property type="entry name" value="cpPDZ_EcRseP-like"/>
    <property type="match status" value="1"/>
</dbReference>
<dbReference type="AlphaFoldDB" id="A0A4Q1L0Q8"/>
<evidence type="ECO:0000256" key="2">
    <source>
        <dbReference type="ARBA" id="ARBA00004141"/>
    </source>
</evidence>
<evidence type="ECO:0000256" key="4">
    <source>
        <dbReference type="ARBA" id="ARBA00022670"/>
    </source>
</evidence>
<evidence type="ECO:0000256" key="6">
    <source>
        <dbReference type="ARBA" id="ARBA00022801"/>
    </source>
</evidence>
<evidence type="ECO:0000256" key="7">
    <source>
        <dbReference type="ARBA" id="ARBA00022833"/>
    </source>
</evidence>
<comment type="similarity">
    <text evidence="3">Belongs to the peptidase M50B family.</text>
</comment>
<feature type="transmembrane region" description="Helical" evidence="11">
    <location>
        <begin position="347"/>
        <end position="367"/>
    </location>
</feature>
<dbReference type="GO" id="GO:0004222">
    <property type="term" value="F:metalloendopeptidase activity"/>
    <property type="evidence" value="ECO:0007669"/>
    <property type="project" value="InterPro"/>
</dbReference>
<evidence type="ECO:0000313" key="14">
    <source>
        <dbReference type="EMBL" id="RXR35680.1"/>
    </source>
</evidence>